<dbReference type="Proteomes" id="UP001387447">
    <property type="component" value="Unassembled WGS sequence"/>
</dbReference>
<feature type="compositionally biased region" description="Polar residues" evidence="1">
    <location>
        <begin position="210"/>
        <end position="219"/>
    </location>
</feature>
<feature type="region of interest" description="Disordered" evidence="1">
    <location>
        <begin position="88"/>
        <end position="146"/>
    </location>
</feature>
<gene>
    <name evidence="2" type="ORF">AAEJ74_10925</name>
</gene>
<feature type="compositionally biased region" description="Polar residues" evidence="1">
    <location>
        <begin position="132"/>
        <end position="146"/>
    </location>
</feature>
<accession>A0ABU9EJT3</accession>
<organism evidence="2 3">
    <name type="scientific">Limnospira fusiformis PMC 851.14</name>
    <dbReference type="NCBI Taxonomy" id="2219512"/>
    <lineage>
        <taxon>Bacteria</taxon>
        <taxon>Bacillati</taxon>
        <taxon>Cyanobacteriota</taxon>
        <taxon>Cyanophyceae</taxon>
        <taxon>Oscillatoriophycideae</taxon>
        <taxon>Oscillatoriales</taxon>
        <taxon>Sirenicapillariaceae</taxon>
        <taxon>Limnospira</taxon>
    </lineage>
</organism>
<protein>
    <submittedName>
        <fullName evidence="2">Uncharacterized protein</fullName>
    </submittedName>
</protein>
<feature type="region of interest" description="Disordered" evidence="1">
    <location>
        <begin position="271"/>
        <end position="298"/>
    </location>
</feature>
<evidence type="ECO:0000313" key="3">
    <source>
        <dbReference type="Proteomes" id="UP001387447"/>
    </source>
</evidence>
<dbReference type="EMBL" id="JBBWYZ010000009">
    <property type="protein sequence ID" value="MEK9512182.1"/>
    <property type="molecule type" value="Genomic_DNA"/>
</dbReference>
<feature type="region of interest" description="Disordered" evidence="1">
    <location>
        <begin position="163"/>
        <end position="219"/>
    </location>
</feature>
<feature type="non-terminal residue" evidence="2">
    <location>
        <position position="298"/>
    </location>
</feature>
<feature type="region of interest" description="Disordered" evidence="1">
    <location>
        <begin position="1"/>
        <end position="24"/>
    </location>
</feature>
<name>A0ABU9EJT3_LIMFS</name>
<feature type="compositionally biased region" description="Polar residues" evidence="1">
    <location>
        <begin position="182"/>
        <end position="199"/>
    </location>
</feature>
<keyword evidence="3" id="KW-1185">Reference proteome</keyword>
<sequence length="298" mass="32511">MSKNPDNVTSTNTNSPSYLGVKNPLMSPTPLGQKFLQPLGARSISVLDLSLFAGEGVQLQSFDEWDSPFFLESKPNFSNQNIIQEKPLNSVDFTPNAETTSIPQSTETSAIFTSEAPEISRELDSPSEELDNLNQDQTKVNYQKSTPSKSTIFRSILGDNISPKSNKFYPPKHPKITEESKSPNPESIQRQYKSSTSEPISDISPIQRLPETSDSVGVNNAIASHDSTIQRLPETSDSVDVNNAIASHDSPSIQRDSETSDSVEDISNAIASHDSTIQRLPETSDSVDVNNAIASHDS</sequence>
<feature type="compositionally biased region" description="Polar residues" evidence="1">
    <location>
        <begin position="1"/>
        <end position="17"/>
    </location>
</feature>
<proteinExistence type="predicted"/>
<evidence type="ECO:0000313" key="2">
    <source>
        <dbReference type="EMBL" id="MEK9512182.1"/>
    </source>
</evidence>
<reference evidence="2 3" key="1">
    <citation type="journal article" date="2024" name="Front. Microbiol.">
        <title>Transcriptomic insights into the dominance of two phototrophs throughout the water column of a tropical hypersaline-alkaline crater lake (Dziani Dzaha, Mayotte).</title>
        <authorList>
            <person name="Duperron S."/>
            <person name="Halary S."/>
            <person name="Bouly J.-P."/>
            <person name="Roussel T."/>
            <person name="Hugoni M."/>
            <person name="Bruto M."/>
            <person name="Oger P."/>
            <person name="Duval C."/>
            <person name="Woo A."/>
            <person name="Jezequiel D."/>
            <person name="Ader M."/>
            <person name="Leboulanger C."/>
            <person name="Agogue H."/>
            <person name="Grossi V."/>
            <person name="Trousselier M."/>
            <person name="Bernard C."/>
        </authorList>
    </citation>
    <scope>NUCLEOTIDE SEQUENCE [LARGE SCALE GENOMIC DNA]</scope>
    <source>
        <strain evidence="2 3">PMC 851.14</strain>
    </source>
</reference>
<feature type="compositionally biased region" description="Polar residues" evidence="1">
    <location>
        <begin position="91"/>
        <end position="112"/>
    </location>
</feature>
<comment type="caution">
    <text evidence="2">The sequence shown here is derived from an EMBL/GenBank/DDBJ whole genome shotgun (WGS) entry which is preliminary data.</text>
</comment>
<evidence type="ECO:0000256" key="1">
    <source>
        <dbReference type="SAM" id="MobiDB-lite"/>
    </source>
</evidence>